<evidence type="ECO:0000256" key="1">
    <source>
        <dbReference type="ARBA" id="ARBA00004811"/>
    </source>
</evidence>
<evidence type="ECO:0000256" key="8">
    <source>
        <dbReference type="SAM" id="MobiDB-lite"/>
    </source>
</evidence>
<dbReference type="PROSITE" id="PS00104">
    <property type="entry name" value="EPSP_SYNTHASE_1"/>
    <property type="match status" value="1"/>
</dbReference>
<dbReference type="InterPro" id="IPR013792">
    <property type="entry name" value="RNA3'P_cycl/enolpyr_Trfase_a/b"/>
</dbReference>
<dbReference type="PIRSF" id="PIRSF000505">
    <property type="entry name" value="EPSPS"/>
    <property type="match status" value="1"/>
</dbReference>
<dbReference type="EMBL" id="CP025570">
    <property type="protein sequence ID" value="AZZ39307.1"/>
    <property type="molecule type" value="Genomic_DNA"/>
</dbReference>
<comment type="pathway">
    <text evidence="1 7">Metabolic intermediate biosynthesis; chorismate biosynthesis; chorismate from D-erythrose 4-phosphate and phosphoenolpyruvate: step 6/7.</text>
</comment>
<dbReference type="HAMAP" id="MF_00210">
    <property type="entry name" value="EPSP_synth"/>
    <property type="match status" value="1"/>
</dbReference>
<feature type="binding site" evidence="7">
    <location>
        <position position="447"/>
    </location>
    <ligand>
        <name>phosphoenolpyruvate</name>
        <dbReference type="ChEBI" id="CHEBI:58702"/>
    </ligand>
</feature>
<feature type="binding site" evidence="7">
    <location>
        <position position="347"/>
    </location>
    <ligand>
        <name>3-phosphoshikimate</name>
        <dbReference type="ChEBI" id="CHEBI:145989"/>
    </ligand>
</feature>
<dbReference type="CDD" id="cd01556">
    <property type="entry name" value="EPSP_synthase"/>
    <property type="match status" value="1"/>
</dbReference>
<dbReference type="PROSITE" id="PS00885">
    <property type="entry name" value="EPSP_SYNTHASE_2"/>
    <property type="match status" value="1"/>
</dbReference>
<dbReference type="SUPFAM" id="SSF55205">
    <property type="entry name" value="EPT/RTPC-like"/>
    <property type="match status" value="1"/>
</dbReference>
<comment type="subunit">
    <text evidence="7">Monomer.</text>
</comment>
<keyword evidence="4 7" id="KW-0808">Transferase</keyword>
<feature type="binding site" evidence="7">
    <location>
        <position position="61"/>
    </location>
    <ligand>
        <name>phosphoenolpyruvate</name>
        <dbReference type="ChEBI" id="CHEBI:58702"/>
    </ligand>
</feature>
<dbReference type="GO" id="GO:0005737">
    <property type="term" value="C:cytoplasm"/>
    <property type="evidence" value="ECO:0007669"/>
    <property type="project" value="UniProtKB-SubCell"/>
</dbReference>
<evidence type="ECO:0000259" key="9">
    <source>
        <dbReference type="Pfam" id="PF00275"/>
    </source>
</evidence>
<dbReference type="PANTHER" id="PTHR21090:SF5">
    <property type="entry name" value="PENTAFUNCTIONAL AROM POLYPEPTIDE"/>
    <property type="match status" value="1"/>
</dbReference>
<dbReference type="GO" id="GO:0008652">
    <property type="term" value="P:amino acid biosynthetic process"/>
    <property type="evidence" value="ECO:0007669"/>
    <property type="project" value="UniProtKB-KW"/>
</dbReference>
<dbReference type="GO" id="GO:0009073">
    <property type="term" value="P:aromatic amino acid family biosynthetic process"/>
    <property type="evidence" value="ECO:0007669"/>
    <property type="project" value="UniProtKB-KW"/>
</dbReference>
<dbReference type="PANTHER" id="PTHR21090">
    <property type="entry name" value="AROM/DEHYDROQUINATE SYNTHASE"/>
    <property type="match status" value="1"/>
</dbReference>
<evidence type="ECO:0000256" key="5">
    <source>
        <dbReference type="ARBA" id="ARBA00023141"/>
    </source>
</evidence>
<comment type="similarity">
    <text evidence="2 7">Belongs to the EPSP synthase family.</text>
</comment>
<dbReference type="NCBIfam" id="TIGR01356">
    <property type="entry name" value="aroA"/>
    <property type="match status" value="1"/>
</dbReference>
<evidence type="ECO:0000256" key="4">
    <source>
        <dbReference type="ARBA" id="ARBA00022679"/>
    </source>
</evidence>
<feature type="binding site" evidence="7">
    <location>
        <position position="203"/>
    </location>
    <ligand>
        <name>3-phosphoshikimate</name>
        <dbReference type="ChEBI" id="CHEBI:145989"/>
    </ligand>
</feature>
<evidence type="ECO:0000313" key="10">
    <source>
        <dbReference type="EMBL" id="AZZ39307.1"/>
    </source>
</evidence>
<feature type="binding site" evidence="7">
    <location>
        <position position="205"/>
    </location>
    <ligand>
        <name>phosphoenolpyruvate</name>
        <dbReference type="ChEBI" id="CHEBI:58702"/>
    </ligand>
</feature>
<accession>A0A3Q9UKK0</accession>
<comment type="catalytic activity">
    <reaction evidence="6">
        <text>3-phosphoshikimate + phosphoenolpyruvate = 5-O-(1-carboxyvinyl)-3-phosphoshikimate + phosphate</text>
        <dbReference type="Rhea" id="RHEA:21256"/>
        <dbReference type="ChEBI" id="CHEBI:43474"/>
        <dbReference type="ChEBI" id="CHEBI:57701"/>
        <dbReference type="ChEBI" id="CHEBI:58702"/>
        <dbReference type="ChEBI" id="CHEBI:145989"/>
        <dbReference type="EC" id="2.5.1.19"/>
    </reaction>
    <physiologicalReaction direction="left-to-right" evidence="6">
        <dbReference type="Rhea" id="RHEA:21257"/>
    </physiologicalReaction>
</comment>
<feature type="binding site" evidence="7">
    <location>
        <position position="232"/>
    </location>
    <ligand>
        <name>3-phosphoshikimate</name>
        <dbReference type="ChEBI" id="CHEBI:145989"/>
    </ligand>
</feature>
<protein>
    <recommendedName>
        <fullName evidence="7">3-phosphoshikimate 1-carboxyvinyltransferase</fullName>
        <ecNumber evidence="7">2.5.1.19</ecNumber>
    </recommendedName>
    <alternativeName>
        <fullName evidence="7">5-enolpyruvylshikimate-3-phosphate synthase</fullName>
        <shortName evidence="7">EPSP synthase</shortName>
        <shortName evidence="7">EPSPS</shortName>
    </alternativeName>
</protein>
<dbReference type="Pfam" id="PF00275">
    <property type="entry name" value="EPSP_synthase"/>
    <property type="match status" value="1"/>
</dbReference>
<feature type="active site" description="Proton acceptor" evidence="7">
    <location>
        <position position="347"/>
    </location>
</feature>
<dbReference type="InterPro" id="IPR023193">
    <property type="entry name" value="EPSP_synthase_CS"/>
</dbReference>
<feature type="compositionally biased region" description="Basic residues" evidence="8">
    <location>
        <begin position="1"/>
        <end position="30"/>
    </location>
</feature>
<dbReference type="UniPathway" id="UPA00053">
    <property type="reaction ID" value="UER00089"/>
</dbReference>
<name>A0A3Q9UKK0_9ACTN</name>
<evidence type="ECO:0000256" key="7">
    <source>
        <dbReference type="HAMAP-Rule" id="MF_00210"/>
    </source>
</evidence>
<proteinExistence type="inferred from homology"/>
<dbReference type="Gene3D" id="3.65.10.10">
    <property type="entry name" value="Enolpyruvate transferase domain"/>
    <property type="match status" value="2"/>
</dbReference>
<feature type="binding site" evidence="7">
    <location>
        <position position="61"/>
    </location>
    <ligand>
        <name>3-phosphoshikimate</name>
        <dbReference type="ChEBI" id="CHEBI:145989"/>
    </ligand>
</feature>
<reference evidence="11" key="1">
    <citation type="submission" date="2017-12" db="EMBL/GenBank/DDBJ databases">
        <title>Whole genome sequencing of Acidipropionibacterium jensenii strains JS279 and JS280.</title>
        <authorList>
            <person name="Deptula P."/>
            <person name="Laine P."/>
            <person name="Smolander O.-P."/>
            <person name="Paulin L."/>
            <person name="Auvinen P."/>
            <person name="Varmanen P."/>
        </authorList>
    </citation>
    <scope>NUCLEOTIDE SEQUENCE [LARGE SCALE GENOMIC DNA]</scope>
    <source>
        <strain evidence="11">JS280</strain>
    </source>
</reference>
<feature type="binding site" evidence="7">
    <location>
        <position position="378"/>
    </location>
    <ligand>
        <name>phosphoenolpyruvate</name>
        <dbReference type="ChEBI" id="CHEBI:58702"/>
    </ligand>
</feature>
<evidence type="ECO:0000313" key="11">
    <source>
        <dbReference type="Proteomes" id="UP000285875"/>
    </source>
</evidence>
<feature type="binding site" evidence="7">
    <location>
        <position position="422"/>
    </location>
    <ligand>
        <name>phosphoenolpyruvate</name>
        <dbReference type="ChEBI" id="CHEBI:58702"/>
    </ligand>
</feature>
<dbReference type="InterPro" id="IPR001986">
    <property type="entry name" value="Enolpyruvate_Tfrase_dom"/>
</dbReference>
<feature type="binding site" evidence="7">
    <location>
        <position position="62"/>
    </location>
    <ligand>
        <name>3-phosphoshikimate</name>
        <dbReference type="ChEBI" id="CHEBI:145989"/>
    </ligand>
</feature>
<dbReference type="Proteomes" id="UP000285875">
    <property type="component" value="Chromosome"/>
</dbReference>
<feature type="binding site" evidence="7">
    <location>
        <position position="204"/>
    </location>
    <ligand>
        <name>3-phosphoshikimate</name>
        <dbReference type="ChEBI" id="CHEBI:145989"/>
    </ligand>
</feature>
<dbReference type="InterPro" id="IPR036968">
    <property type="entry name" value="Enolpyruvate_Tfrase_sf"/>
</dbReference>
<gene>
    <name evidence="7 10" type="primary">aroA</name>
    <name evidence="10" type="ORF">C0Z10_05610</name>
</gene>
<dbReference type="GO" id="GO:0009423">
    <property type="term" value="P:chorismate biosynthetic process"/>
    <property type="evidence" value="ECO:0007669"/>
    <property type="project" value="UniProtKB-UniRule"/>
</dbReference>
<dbReference type="AlphaFoldDB" id="A0A3Q9UKK0"/>
<evidence type="ECO:0000256" key="2">
    <source>
        <dbReference type="ARBA" id="ARBA00009948"/>
    </source>
</evidence>
<feature type="binding site" evidence="7">
    <location>
        <position position="205"/>
    </location>
    <ligand>
        <name>3-phosphoshikimate</name>
        <dbReference type="ChEBI" id="CHEBI:145989"/>
    </ligand>
</feature>
<evidence type="ECO:0000256" key="3">
    <source>
        <dbReference type="ARBA" id="ARBA00022605"/>
    </source>
</evidence>
<keyword evidence="5 7" id="KW-0057">Aromatic amino acid biosynthesis</keyword>
<evidence type="ECO:0000256" key="6">
    <source>
        <dbReference type="ARBA" id="ARBA00044633"/>
    </source>
</evidence>
<feature type="binding site" evidence="7">
    <location>
        <position position="374"/>
    </location>
    <ligand>
        <name>3-phosphoshikimate</name>
        <dbReference type="ChEBI" id="CHEBI:145989"/>
    </ligand>
</feature>
<feature type="binding site" evidence="7">
    <location>
        <position position="132"/>
    </location>
    <ligand>
        <name>phosphoenolpyruvate</name>
        <dbReference type="ChEBI" id="CHEBI:58702"/>
    </ligand>
</feature>
<dbReference type="InterPro" id="IPR006264">
    <property type="entry name" value="EPSP_synthase"/>
</dbReference>
<feature type="binding site" evidence="7">
    <location>
        <position position="160"/>
    </location>
    <ligand>
        <name>phosphoenolpyruvate</name>
        <dbReference type="ChEBI" id="CHEBI:58702"/>
    </ligand>
</feature>
<comment type="function">
    <text evidence="7">Catalyzes the transfer of the enolpyruvyl moiety of phosphoenolpyruvate (PEP) to the 5-hydroxyl of shikimate-3-phosphate (S3P) to produce enolpyruvyl shikimate-3-phosphate and inorganic phosphate.</text>
</comment>
<comment type="subcellular location">
    <subcellularLocation>
        <location evidence="7">Cytoplasm</location>
    </subcellularLocation>
</comment>
<feature type="binding site" evidence="7">
    <location>
        <position position="66"/>
    </location>
    <ligand>
        <name>3-phosphoshikimate</name>
        <dbReference type="ChEBI" id="CHEBI:145989"/>
    </ligand>
</feature>
<dbReference type="KEGG" id="aji:C0Z10_05610"/>
<keyword evidence="3 7" id="KW-0028">Amino-acid biosynthesis</keyword>
<organism evidence="10 11">
    <name type="scientific">Acidipropionibacterium jensenii</name>
    <dbReference type="NCBI Taxonomy" id="1749"/>
    <lineage>
        <taxon>Bacteria</taxon>
        <taxon>Bacillati</taxon>
        <taxon>Actinomycetota</taxon>
        <taxon>Actinomycetes</taxon>
        <taxon>Propionibacteriales</taxon>
        <taxon>Propionibacteriaceae</taxon>
        <taxon>Acidipropionibacterium</taxon>
    </lineage>
</organism>
<dbReference type="EC" id="2.5.1.19" evidence="7"/>
<keyword evidence="7" id="KW-0963">Cytoplasm</keyword>
<comment type="caution">
    <text evidence="7">Lacks conserved residue(s) required for the propagation of feature annotation.</text>
</comment>
<feature type="domain" description="Enolpyruvate transferase" evidence="9">
    <location>
        <begin position="47"/>
        <end position="454"/>
    </location>
</feature>
<sequence length="463" mass="48721">MAPRTSRTRPPRPPARARRSWRRPPARPRRRSESRSVPESGWPAPTAPGPVDAQVVVPGSKSQTNRALLLAGLADGPSTLDGVLRSRDTTLMRAGLTALGVGFQELGPGRLRILPPDRLHHAEKPVDCGLAGTVMRFLPAAAATAPGPTRFIGDPAASARPVAPVLEGLSQLGVRVEGDRLPFTVDPPARLGGPHATIDSSGSSQFVSALLLSGARYPHGIDLRHRGPAVPSAPHIAMTCTMLAERGVEVSTPDPDHWRVRPGPIAAMDATVEPDLTNAAVFLAAAMVTAGRLTIPGWPERTTQPGVDFLDVARSMGARVARSGDRLSVIGGEQLHGAEVDLHEASELTPVVAALAALAHGRTRISGVAHIRGHETDRLAALEEQLSAVGAEVRQTPDGLVVEGRGPAALHGALLRCHDDHRMAHAAALIGLVVSGVVLDDVSCTSKTMPDFPQMWSDMIGPR</sequence>
<dbReference type="GO" id="GO:0003866">
    <property type="term" value="F:3-phosphoshikimate 1-carboxyvinyltransferase activity"/>
    <property type="evidence" value="ECO:0007669"/>
    <property type="project" value="UniProtKB-UniRule"/>
</dbReference>
<feature type="region of interest" description="Disordered" evidence="8">
    <location>
        <begin position="1"/>
        <end position="51"/>
    </location>
</feature>